<sequence>MDWVRDNNVTTKIKFLLVGVIIEATISIHHHQLYRTASTSAHAYLYSLNACKEKNKGFIPKLYWC</sequence>
<proteinExistence type="predicted"/>
<evidence type="ECO:0000313" key="1">
    <source>
        <dbReference type="EMBL" id="MBB3702522.1"/>
    </source>
</evidence>
<organism evidence="1 2">
    <name type="scientific">Alloprevotella rava</name>
    <dbReference type="NCBI Taxonomy" id="671218"/>
    <lineage>
        <taxon>Bacteria</taxon>
        <taxon>Pseudomonadati</taxon>
        <taxon>Bacteroidota</taxon>
        <taxon>Bacteroidia</taxon>
        <taxon>Bacteroidales</taxon>
        <taxon>Prevotellaceae</taxon>
        <taxon>Alloprevotella</taxon>
    </lineage>
</organism>
<accession>A0A7W5UM44</accession>
<reference evidence="1 2" key="1">
    <citation type="submission" date="2020-08" db="EMBL/GenBank/DDBJ databases">
        <title>Genomic Encyclopedia of Type Strains, Phase IV (KMG-IV): sequencing the most valuable type-strain genomes for metagenomic binning, comparative biology and taxonomic classification.</title>
        <authorList>
            <person name="Goeker M."/>
        </authorList>
    </citation>
    <scope>NUCLEOTIDE SEQUENCE [LARGE SCALE GENOMIC DNA]</scope>
    <source>
        <strain evidence="1 2">DSM 22548</strain>
    </source>
</reference>
<dbReference type="AlphaFoldDB" id="A0A7W5UM44"/>
<dbReference type="EMBL" id="JACICA010000003">
    <property type="protein sequence ID" value="MBB3702522.1"/>
    <property type="molecule type" value="Genomic_DNA"/>
</dbReference>
<protein>
    <submittedName>
        <fullName evidence="1">Uncharacterized protein</fullName>
    </submittedName>
</protein>
<comment type="caution">
    <text evidence="1">The sequence shown here is derived from an EMBL/GenBank/DDBJ whole genome shotgun (WGS) entry which is preliminary data.</text>
</comment>
<evidence type="ECO:0000313" key="2">
    <source>
        <dbReference type="Proteomes" id="UP000541425"/>
    </source>
</evidence>
<gene>
    <name evidence="1" type="ORF">FHS60_000980</name>
</gene>
<name>A0A7W5UM44_9BACT</name>
<dbReference type="Proteomes" id="UP000541425">
    <property type="component" value="Unassembled WGS sequence"/>
</dbReference>